<evidence type="ECO:0000256" key="1">
    <source>
        <dbReference type="ARBA" id="ARBA00022801"/>
    </source>
</evidence>
<dbReference type="InterPro" id="IPR007527">
    <property type="entry name" value="Znf_SWIM"/>
</dbReference>
<dbReference type="PROSITE" id="PS50966">
    <property type="entry name" value="ZF_SWIM"/>
    <property type="match status" value="1"/>
</dbReference>
<dbReference type="CDD" id="cd18793">
    <property type="entry name" value="SF2_C_SNF"/>
    <property type="match status" value="1"/>
</dbReference>
<protein>
    <submittedName>
        <fullName evidence="6">Helicase SNF</fullName>
    </submittedName>
</protein>
<keyword evidence="6" id="KW-0547">Nucleotide-binding</keyword>
<evidence type="ECO:0000259" key="5">
    <source>
        <dbReference type="PROSITE" id="PS51194"/>
    </source>
</evidence>
<name>A0ABX7VU06_9BACI</name>
<dbReference type="InterPro" id="IPR038718">
    <property type="entry name" value="SNF2-like_sf"/>
</dbReference>
<reference evidence="6 7" key="1">
    <citation type="submission" date="2019-12" db="EMBL/GenBank/DDBJ databases">
        <title>The whole genome sequencing of a strain isolated from a Mars analog, Dalangtan Playa.</title>
        <authorList>
            <person name="Huang T."/>
        </authorList>
    </citation>
    <scope>NUCLEOTIDE SEQUENCE [LARGE SCALE GENOMIC DNA]</scope>
    <source>
        <strain evidence="6 7">DP4-553-S</strain>
    </source>
</reference>
<dbReference type="InterPro" id="IPR001650">
    <property type="entry name" value="Helicase_C-like"/>
</dbReference>
<dbReference type="InterPro" id="IPR000330">
    <property type="entry name" value="SNF2_N"/>
</dbReference>
<organism evidence="6 7">
    <name type="scientific">Sediminibacillus dalangtanensis</name>
    <dbReference type="NCBI Taxonomy" id="2729421"/>
    <lineage>
        <taxon>Bacteria</taxon>
        <taxon>Bacillati</taxon>
        <taxon>Bacillota</taxon>
        <taxon>Bacilli</taxon>
        <taxon>Bacillales</taxon>
        <taxon>Bacillaceae</taxon>
        <taxon>Sediminibacillus</taxon>
    </lineage>
</organism>
<evidence type="ECO:0000259" key="4">
    <source>
        <dbReference type="PROSITE" id="PS51192"/>
    </source>
</evidence>
<dbReference type="InterPro" id="IPR013663">
    <property type="entry name" value="Helicase_SWF/SNF/SWI_bac"/>
</dbReference>
<keyword evidence="6" id="KW-0067">ATP-binding</keyword>
<dbReference type="PANTHER" id="PTHR10799">
    <property type="entry name" value="SNF2/RAD54 HELICASE FAMILY"/>
    <property type="match status" value="1"/>
</dbReference>
<dbReference type="Gene3D" id="3.40.50.10810">
    <property type="entry name" value="Tandem AAA-ATPase domain"/>
    <property type="match status" value="1"/>
</dbReference>
<dbReference type="PROSITE" id="PS51192">
    <property type="entry name" value="HELICASE_ATP_BIND_1"/>
    <property type="match status" value="1"/>
</dbReference>
<dbReference type="InterPro" id="IPR014001">
    <property type="entry name" value="Helicase_ATP-bd"/>
</dbReference>
<dbReference type="Pfam" id="PF04434">
    <property type="entry name" value="SWIM"/>
    <property type="match status" value="1"/>
</dbReference>
<evidence type="ECO:0000259" key="3">
    <source>
        <dbReference type="PROSITE" id="PS50966"/>
    </source>
</evidence>
<dbReference type="SMART" id="SM00490">
    <property type="entry name" value="HELICc"/>
    <property type="match status" value="1"/>
</dbReference>
<dbReference type="RefSeq" id="WP_209368251.1">
    <property type="nucleotide sequence ID" value="NZ_CP046956.1"/>
</dbReference>
<dbReference type="Pfam" id="PF08455">
    <property type="entry name" value="SNF2_assoc"/>
    <property type="match status" value="1"/>
</dbReference>
<sequence length="1057" mass="121648">MKLNLTKKKIKDRCGTVSYKSGEAFFRSKKVKLTTPMPGRWEAIVIGKEDFHVLIKTDKNGYICTSCSCPSLAGFPKDCQHIAAALLAIEQNESASQASTQEGSGLADNLVSLFKQPEVRPARQQPHFENRQLLDIQFTCKLVTSPGTDSYFAIGLAVSTHKVKDIPSFLRRLQEGQPVLLSPALTIDMQVHCLPQEEDAVLKHLTGIMQDQWEGMDNAETEFLPIPPSAWEKLRYLLQTVKYVQLEYRRQQYPRFEVSEEKLPLRFELVESGVRGFLHVEGLEKIVLVEPYQTVLAGGTLIKIERHDCKRLAELMRMLGRSGTKRIPIEPGQFSFFIEKVVPGLKNIGMVTISGGEHFSLANKPLVAKLYLDRVNSRLLAGLEFHYDQIVINPMEERELALHSLIVRDSEKEEKILQLMEDSLFTKTDSGYYLHNEELEYDFLTYTLPKLQKLARVYTTTAVRVRVVKENIFPRIRVKVHKDRMNWLEYKFEMDGIADDQVRELLHDLEEKRKYHRLRNGSLLSLETKEFQEIRRFLNEIPEGEGDMENGLKIPFEQSLQLLDQVDSNPVLLVEDSFRAFLRSISQPNEQAFDLPTGSEKVLREYQIRGFQWLKTLAFYGFGGILADDMGLGKTVQAITFLLSEQEQMRKNQQPALIVCPSSVTYNWLHELRKFAPGMKAMVLEGEKHLRKKMMEHVSDQDILIVSYPILRRDITEVEKTVFHTVFYDEAQAFKNPVTQTARAAKRVQAIHRFALTGTPMENAYEELWSIFHVVFPALFQGLRAYSFLSKDAIAKRARPFILRRMKTDVLSELPQKRQSIETLELLPEQKKLYAAYLAKLRHDTLKHLDKETFHKNKIRILAGLTRLRQICCHPGLFVDKYQGSSAKFRQLFELIREAKLAGRRLLVFSQFTKMLDLIGRELTARGWTFFYLDGQTPGNERVETCERFNEGERDLFLISMKAGGTGLNLTGADTVIFYDSWWNPAVEEQAADRAYRIGQQRDVEVIKLVARGTIEEKMNDLQQKKRKMIGEILDSDAKEAALLTETDIKELLTFNE</sequence>
<keyword evidence="2" id="KW-0863">Zinc-finger</keyword>
<dbReference type="EMBL" id="CP046956">
    <property type="protein sequence ID" value="QTM99105.1"/>
    <property type="molecule type" value="Genomic_DNA"/>
</dbReference>
<dbReference type="Pfam" id="PF00271">
    <property type="entry name" value="Helicase_C"/>
    <property type="match status" value="1"/>
</dbReference>
<keyword evidence="1" id="KW-0378">Hydrolase</keyword>
<gene>
    <name evidence="6" type="ORF">ERJ70_07195</name>
</gene>
<keyword evidence="6" id="KW-0347">Helicase</keyword>
<accession>A0ABX7VU06</accession>
<keyword evidence="2" id="KW-0862">Zinc</keyword>
<dbReference type="InterPro" id="IPR027417">
    <property type="entry name" value="P-loop_NTPase"/>
</dbReference>
<dbReference type="Pfam" id="PF00176">
    <property type="entry name" value="SNF2-rel_dom"/>
    <property type="match status" value="1"/>
</dbReference>
<dbReference type="Proteomes" id="UP000665043">
    <property type="component" value="Chromosome"/>
</dbReference>
<dbReference type="GO" id="GO:0004386">
    <property type="term" value="F:helicase activity"/>
    <property type="evidence" value="ECO:0007669"/>
    <property type="project" value="UniProtKB-KW"/>
</dbReference>
<dbReference type="SUPFAM" id="SSF52540">
    <property type="entry name" value="P-loop containing nucleoside triphosphate hydrolases"/>
    <property type="match status" value="2"/>
</dbReference>
<keyword evidence="2" id="KW-0479">Metal-binding</keyword>
<feature type="domain" description="Helicase ATP-binding" evidence="4">
    <location>
        <begin position="615"/>
        <end position="778"/>
    </location>
</feature>
<dbReference type="Gene3D" id="3.40.50.300">
    <property type="entry name" value="P-loop containing nucleotide triphosphate hydrolases"/>
    <property type="match status" value="1"/>
</dbReference>
<feature type="domain" description="SWIM-type" evidence="3">
    <location>
        <begin position="51"/>
        <end position="90"/>
    </location>
</feature>
<keyword evidence="7" id="KW-1185">Reference proteome</keyword>
<evidence type="ECO:0000313" key="7">
    <source>
        <dbReference type="Proteomes" id="UP000665043"/>
    </source>
</evidence>
<evidence type="ECO:0000313" key="6">
    <source>
        <dbReference type="EMBL" id="QTM99105.1"/>
    </source>
</evidence>
<proteinExistence type="predicted"/>
<dbReference type="PROSITE" id="PS51194">
    <property type="entry name" value="HELICASE_CTER"/>
    <property type="match status" value="1"/>
</dbReference>
<dbReference type="InterPro" id="IPR049730">
    <property type="entry name" value="SNF2/RAD54-like_C"/>
</dbReference>
<dbReference type="SMART" id="SM00487">
    <property type="entry name" value="DEXDc"/>
    <property type="match status" value="1"/>
</dbReference>
<evidence type="ECO:0000256" key="2">
    <source>
        <dbReference type="PROSITE-ProRule" id="PRU00325"/>
    </source>
</evidence>
<feature type="domain" description="Helicase C-terminal" evidence="5">
    <location>
        <begin position="888"/>
        <end position="1050"/>
    </location>
</feature>